<dbReference type="OrthoDB" id="3196789at2"/>
<accession>A0A4Z0AHE9</accession>
<dbReference type="GO" id="GO:0003677">
    <property type="term" value="F:DNA binding"/>
    <property type="evidence" value="ECO:0007669"/>
    <property type="project" value="InterPro"/>
</dbReference>
<dbReference type="Pfam" id="PF01381">
    <property type="entry name" value="HTH_3"/>
    <property type="match status" value="1"/>
</dbReference>
<evidence type="ECO:0000259" key="1">
    <source>
        <dbReference type="PROSITE" id="PS50943"/>
    </source>
</evidence>
<dbReference type="SUPFAM" id="SSF47413">
    <property type="entry name" value="lambda repressor-like DNA-binding domains"/>
    <property type="match status" value="1"/>
</dbReference>
<dbReference type="PROSITE" id="PS50943">
    <property type="entry name" value="HTH_CROC1"/>
    <property type="match status" value="1"/>
</dbReference>
<feature type="domain" description="HTH cro/C1-type" evidence="1">
    <location>
        <begin position="8"/>
        <end position="61"/>
    </location>
</feature>
<keyword evidence="3" id="KW-1185">Reference proteome</keyword>
<dbReference type="Gene3D" id="1.10.260.40">
    <property type="entry name" value="lambda repressor-like DNA-binding domains"/>
    <property type="match status" value="1"/>
</dbReference>
<protein>
    <submittedName>
        <fullName evidence="2">XRE family transcriptional regulator</fullName>
    </submittedName>
</protein>
<dbReference type="InterPro" id="IPR010982">
    <property type="entry name" value="Lambda_DNA-bd_dom_sf"/>
</dbReference>
<comment type="caution">
    <text evidence="2">The sequence shown here is derived from an EMBL/GenBank/DDBJ whole genome shotgun (WGS) entry which is preliminary data.</text>
</comment>
<proteinExistence type="predicted"/>
<evidence type="ECO:0000313" key="3">
    <source>
        <dbReference type="Proteomes" id="UP000297391"/>
    </source>
</evidence>
<dbReference type="CDD" id="cd00093">
    <property type="entry name" value="HTH_XRE"/>
    <property type="match status" value="1"/>
</dbReference>
<dbReference type="Proteomes" id="UP000297391">
    <property type="component" value="Unassembled WGS sequence"/>
</dbReference>
<dbReference type="EMBL" id="QUZU01000039">
    <property type="protein sequence ID" value="TFY85791.1"/>
    <property type="molecule type" value="Genomic_DNA"/>
</dbReference>
<reference evidence="2 3" key="1">
    <citation type="journal article" date="2019" name="Syst. Appl. Microbiol.">
        <title>New species of pathogenic Pseudomonas isolated from citrus in Tunisia: Proposal of Pseudomonas kairouanensis sp. nov. and Pseudomonas nabeulensis sp. nov.</title>
        <authorList>
            <person name="Oueslati M."/>
            <person name="Mulet M."/>
            <person name="Gomila M."/>
            <person name="Berge O."/>
            <person name="Hajlaoui M.R."/>
            <person name="Lalucat J."/>
            <person name="Sadfi-Zouaoui N."/>
            <person name="Garcia-Valdes E."/>
        </authorList>
    </citation>
    <scope>NUCLEOTIDE SEQUENCE [LARGE SCALE GENOMIC DNA]</scope>
    <source>
        <strain evidence="2 3">KC12</strain>
    </source>
</reference>
<gene>
    <name evidence="2" type="ORF">DYL59_24460</name>
</gene>
<organism evidence="2 3">
    <name type="scientific">Pseudomonas kairouanensis</name>
    <dbReference type="NCBI Taxonomy" id="2293832"/>
    <lineage>
        <taxon>Bacteria</taxon>
        <taxon>Pseudomonadati</taxon>
        <taxon>Pseudomonadota</taxon>
        <taxon>Gammaproteobacteria</taxon>
        <taxon>Pseudomonadales</taxon>
        <taxon>Pseudomonadaceae</taxon>
        <taxon>Pseudomonas</taxon>
    </lineage>
</organism>
<dbReference type="RefSeq" id="WP_135291489.1">
    <property type="nucleotide sequence ID" value="NZ_QUZU01000039.1"/>
</dbReference>
<sequence length="101" mass="11301">MDKIGMRLKEERARLNYTQQRFAAIGGVLANAQSKYERGERSPSALYLAQLAQVGVDVLYVLTGQRLSRAEDSDFGVAFNGLPARERRVIAELVECITRRA</sequence>
<name>A0A4Z0AHE9_9PSED</name>
<dbReference type="SMART" id="SM00530">
    <property type="entry name" value="HTH_XRE"/>
    <property type="match status" value="1"/>
</dbReference>
<dbReference type="AlphaFoldDB" id="A0A4Z0AHE9"/>
<evidence type="ECO:0000313" key="2">
    <source>
        <dbReference type="EMBL" id="TFY85791.1"/>
    </source>
</evidence>
<dbReference type="InterPro" id="IPR001387">
    <property type="entry name" value="Cro/C1-type_HTH"/>
</dbReference>